<feature type="coiled-coil region" evidence="1">
    <location>
        <begin position="65"/>
        <end position="127"/>
    </location>
</feature>
<evidence type="ECO:0000256" key="1">
    <source>
        <dbReference type="SAM" id="Coils"/>
    </source>
</evidence>
<proteinExistence type="predicted"/>
<dbReference type="EMBL" id="QEFC01002349">
    <property type="protein sequence ID" value="KAE9452758.1"/>
    <property type="molecule type" value="Genomic_DNA"/>
</dbReference>
<sequence>MDLDKENFKITIVVNGIRSLLKDMSSSLVSSGCSLTRQRRCLCGDEVVLKPFGTDMNPGKVEKEIKYMREKAKSFEDKAKEYEKKAQEYEDKAKEFDNMTQVYEWKIKEMKRMERKKIKEAKTMERNFWMKLLVALLGLINTNGTFFYNGGMCVAVLLEEGSQVNELREKICGALNVNLEGKLYFYNTKRDKTKCVTLNDDNGVAMIFHVNENDVDLFESMVTDNISSHGGILALSSSSQVSNSFSQEMGLVPYLPENPNEILTGKGQLFESPDLFKQSVLLFVASNKFSFTYLDNSRAYFRLICKVAGCPWKLTAKCESSTDLVRVIMFRNEHLHNAEDASNYKLTFCSKQVGFLFKNRIVDKLNICRGIFARIPSMPSNVV</sequence>
<dbReference type="Proteomes" id="UP000428333">
    <property type="component" value="Linkage Group LG09"/>
</dbReference>
<protein>
    <recommendedName>
        <fullName evidence="2">Transposase MuDR plant domain-containing protein</fullName>
    </recommendedName>
</protein>
<feature type="domain" description="Transposase MuDR plant" evidence="2">
    <location>
        <begin position="262"/>
        <end position="325"/>
    </location>
</feature>
<dbReference type="InterPro" id="IPR004332">
    <property type="entry name" value="Transposase_MuDR"/>
</dbReference>
<dbReference type="OrthoDB" id="1605669at2759"/>
<organism evidence="3 4">
    <name type="scientific">Rhododendron williamsianum</name>
    <dbReference type="NCBI Taxonomy" id="262921"/>
    <lineage>
        <taxon>Eukaryota</taxon>
        <taxon>Viridiplantae</taxon>
        <taxon>Streptophyta</taxon>
        <taxon>Embryophyta</taxon>
        <taxon>Tracheophyta</taxon>
        <taxon>Spermatophyta</taxon>
        <taxon>Magnoliopsida</taxon>
        <taxon>eudicotyledons</taxon>
        <taxon>Gunneridae</taxon>
        <taxon>Pentapetalae</taxon>
        <taxon>asterids</taxon>
        <taxon>Ericales</taxon>
        <taxon>Ericaceae</taxon>
        <taxon>Ericoideae</taxon>
        <taxon>Rhodoreae</taxon>
        <taxon>Rhododendron</taxon>
    </lineage>
</organism>
<gene>
    <name evidence="3" type="ORF">C3L33_15340</name>
</gene>
<keyword evidence="1" id="KW-0175">Coiled coil</keyword>
<reference evidence="3 4" key="1">
    <citation type="journal article" date="2019" name="Genome Biol. Evol.">
        <title>The Rhododendron genome and chromosomal organization provide insight into shared whole-genome duplications across the heath family (Ericaceae).</title>
        <authorList>
            <person name="Soza V.L."/>
            <person name="Lindsley D."/>
            <person name="Waalkes A."/>
            <person name="Ramage E."/>
            <person name="Patwardhan R.P."/>
            <person name="Burton J.N."/>
            <person name="Adey A."/>
            <person name="Kumar A."/>
            <person name="Qiu R."/>
            <person name="Shendure J."/>
            <person name="Hall B."/>
        </authorList>
    </citation>
    <scope>NUCLEOTIDE SEQUENCE [LARGE SCALE GENOMIC DNA]</scope>
    <source>
        <strain evidence="3">RSF 1966-606</strain>
    </source>
</reference>
<feature type="non-terminal residue" evidence="3">
    <location>
        <position position="1"/>
    </location>
</feature>
<keyword evidence="4" id="KW-1185">Reference proteome</keyword>
<evidence type="ECO:0000313" key="3">
    <source>
        <dbReference type="EMBL" id="KAE9452758.1"/>
    </source>
</evidence>
<evidence type="ECO:0000259" key="2">
    <source>
        <dbReference type="Pfam" id="PF03108"/>
    </source>
</evidence>
<name>A0A6A4LE09_9ERIC</name>
<evidence type="ECO:0000313" key="4">
    <source>
        <dbReference type="Proteomes" id="UP000428333"/>
    </source>
</evidence>
<comment type="caution">
    <text evidence="3">The sequence shown here is derived from an EMBL/GenBank/DDBJ whole genome shotgun (WGS) entry which is preliminary data.</text>
</comment>
<accession>A0A6A4LE09</accession>
<dbReference type="AlphaFoldDB" id="A0A6A4LE09"/>
<dbReference type="Pfam" id="PF03108">
    <property type="entry name" value="DBD_Tnp_Mut"/>
    <property type="match status" value="1"/>
</dbReference>